<dbReference type="SUPFAM" id="SSF51556">
    <property type="entry name" value="Metallo-dependent hydrolases"/>
    <property type="match status" value="1"/>
</dbReference>
<sequence length="340" mass="39386">MINKWFHKTELDIEFYNEYLEERLPEKITDVHVHMNLEEHVKGVSKERISMDWALECGLQMEYEAAQHYYQTMFPGKDILLTAFPFPLAEVDIPANNVYLSGLAKTGKIDALMSVRPEWTAQYCEEILVNNPFLGFKPYPYLASAIKGADISIYDFMPESQLSVLDRHKKALMLHLPRKGRLPAPDNIRELREIRQKFPDIHIILAHFGRSFTTEIFNQGITALGEDLKGFYFDTAAVVNPGVHQMAMEQLDSRQILFGTDFPIMTWHGMREWHTDTPTNYCRENFGWNRHEKGAEAEAGFTFIAYVQLKNMLDAIGNDHIRKEQIFYKNALDAFRKGGK</sequence>
<comment type="caution">
    <text evidence="1">The sequence shown here is derived from an EMBL/GenBank/DDBJ whole genome shotgun (WGS) entry which is preliminary data.</text>
</comment>
<dbReference type="InterPro" id="IPR032466">
    <property type="entry name" value="Metal_Hydrolase"/>
</dbReference>
<dbReference type="AlphaFoldDB" id="A0A4V6HRA7"/>
<dbReference type="EMBL" id="QGQD01000097">
    <property type="protein sequence ID" value="TLC98327.1"/>
    <property type="molecule type" value="Genomic_DNA"/>
</dbReference>
<reference evidence="1 2" key="1">
    <citation type="journal article" date="2019" name="Anaerobe">
        <title>Detection of Robinsoniella peoriensis in multiple bone samples of a trauma patient.</title>
        <authorList>
            <person name="Schrottner P."/>
            <person name="Hartwich K."/>
            <person name="Bunk B."/>
            <person name="Schober I."/>
            <person name="Helbig S."/>
            <person name="Rudolph W.W."/>
            <person name="Gunzer F."/>
        </authorList>
    </citation>
    <scope>NUCLEOTIDE SEQUENCE [LARGE SCALE GENOMIC DNA]</scope>
    <source>
        <strain evidence="1 2">DSM 106044</strain>
    </source>
</reference>
<dbReference type="STRING" id="180332.GCA_000797495_03803"/>
<dbReference type="GO" id="GO:0016787">
    <property type="term" value="F:hydrolase activity"/>
    <property type="evidence" value="ECO:0007669"/>
    <property type="project" value="UniProtKB-KW"/>
</dbReference>
<accession>A0A4V6HRA7</accession>
<evidence type="ECO:0000313" key="1">
    <source>
        <dbReference type="EMBL" id="TLC98327.1"/>
    </source>
</evidence>
<gene>
    <name evidence="1" type="ORF">DSM106044_04843</name>
</gene>
<organism evidence="1 2">
    <name type="scientific">Robinsoniella peoriensis</name>
    <dbReference type="NCBI Taxonomy" id="180332"/>
    <lineage>
        <taxon>Bacteria</taxon>
        <taxon>Bacillati</taxon>
        <taxon>Bacillota</taxon>
        <taxon>Clostridia</taxon>
        <taxon>Lachnospirales</taxon>
        <taxon>Lachnospiraceae</taxon>
        <taxon>Robinsoniella</taxon>
    </lineage>
</organism>
<protein>
    <submittedName>
        <fullName evidence="1">Putative metal-dependent hydrolase of the TIM-barrel fold protein</fullName>
    </submittedName>
</protein>
<keyword evidence="2" id="KW-1185">Reference proteome</keyword>
<dbReference type="Proteomes" id="UP000306509">
    <property type="component" value="Unassembled WGS sequence"/>
</dbReference>
<dbReference type="Gene3D" id="3.20.20.140">
    <property type="entry name" value="Metal-dependent hydrolases"/>
    <property type="match status" value="1"/>
</dbReference>
<evidence type="ECO:0000313" key="2">
    <source>
        <dbReference type="Proteomes" id="UP000306509"/>
    </source>
</evidence>
<name>A0A4V6HRA7_9FIRM</name>
<keyword evidence="1" id="KW-0378">Hydrolase</keyword>
<dbReference type="RefSeq" id="WP_047833607.1">
    <property type="nucleotide sequence ID" value="NZ_QGQD01000097.1"/>
</dbReference>
<proteinExistence type="predicted"/>